<protein>
    <submittedName>
        <fullName evidence="3">DUF4064 domain-containing protein</fullName>
    </submittedName>
</protein>
<gene>
    <name evidence="3" type="ORF">D8M06_16275</name>
</gene>
<proteinExistence type="predicted"/>
<sequence>MEVVQMKRTGEMLFSIIGVVMFIFLLMGSILLFGSVQSNAETKDLVQQFIQDEQITAVSVDQVVAFLENGTLYFVIVSLISIILGVVSIILLKRNQTPETAGKLLIITGIFSTLLTLFLGIFGGVAFLIAGIMIIARGKKMAAAHS</sequence>
<keyword evidence="1" id="KW-0812">Transmembrane</keyword>
<feature type="transmembrane region" description="Helical" evidence="1">
    <location>
        <begin position="72"/>
        <end position="92"/>
    </location>
</feature>
<keyword evidence="1" id="KW-1133">Transmembrane helix</keyword>
<dbReference type="Proteomes" id="UP000269301">
    <property type="component" value="Unassembled WGS sequence"/>
</dbReference>
<evidence type="ECO:0000313" key="3">
    <source>
        <dbReference type="EMBL" id="RKQ30246.1"/>
    </source>
</evidence>
<feature type="transmembrane region" description="Helical" evidence="1">
    <location>
        <begin position="104"/>
        <end position="136"/>
    </location>
</feature>
<dbReference type="EMBL" id="RBZP01000019">
    <property type="protein sequence ID" value="RKQ30246.1"/>
    <property type="molecule type" value="Genomic_DNA"/>
</dbReference>
<dbReference type="Pfam" id="PF13273">
    <property type="entry name" value="DUF4064"/>
    <property type="match status" value="1"/>
</dbReference>
<organism evidence="3 4">
    <name type="scientific">Oceanobacillus halophilus</name>
    <dbReference type="NCBI Taxonomy" id="930130"/>
    <lineage>
        <taxon>Bacteria</taxon>
        <taxon>Bacillati</taxon>
        <taxon>Bacillota</taxon>
        <taxon>Bacilli</taxon>
        <taxon>Bacillales</taxon>
        <taxon>Bacillaceae</taxon>
        <taxon>Oceanobacillus</taxon>
    </lineage>
</organism>
<comment type="caution">
    <text evidence="3">The sequence shown here is derived from an EMBL/GenBank/DDBJ whole genome shotgun (WGS) entry which is preliminary data.</text>
</comment>
<name>A0A494ZV07_9BACI</name>
<keyword evidence="4" id="KW-1185">Reference proteome</keyword>
<feature type="transmembrane region" description="Helical" evidence="1">
    <location>
        <begin position="12"/>
        <end position="33"/>
    </location>
</feature>
<evidence type="ECO:0000256" key="1">
    <source>
        <dbReference type="SAM" id="Phobius"/>
    </source>
</evidence>
<evidence type="ECO:0000313" key="4">
    <source>
        <dbReference type="Proteomes" id="UP000269301"/>
    </source>
</evidence>
<evidence type="ECO:0000259" key="2">
    <source>
        <dbReference type="Pfam" id="PF13273"/>
    </source>
</evidence>
<dbReference type="AlphaFoldDB" id="A0A494ZV07"/>
<reference evidence="3 4" key="1">
    <citation type="journal article" date="2016" name="Int. J. Syst. Evol. Microbiol.">
        <title>Oceanobacillus halophilus sp. nov., a novel moderately halophilic bacterium from a hypersaline lake.</title>
        <authorList>
            <person name="Amoozegar M.A."/>
            <person name="Bagheri M."/>
            <person name="Makhdoumi A."/>
            <person name="Nikou M.M."/>
            <person name="Fazeli S.A.S."/>
            <person name="Schumann P."/>
            <person name="Sproer C."/>
            <person name="Sanchez-Porro C."/>
            <person name="Ventosa A."/>
        </authorList>
    </citation>
    <scope>NUCLEOTIDE SEQUENCE [LARGE SCALE GENOMIC DNA]</scope>
    <source>
        <strain evidence="3 4">DSM 23996</strain>
    </source>
</reference>
<dbReference type="InterPro" id="IPR025273">
    <property type="entry name" value="DUF4064"/>
</dbReference>
<accession>A0A494ZV07</accession>
<keyword evidence="1" id="KW-0472">Membrane</keyword>
<feature type="domain" description="DUF4064" evidence="2">
    <location>
        <begin position="7"/>
        <end position="114"/>
    </location>
</feature>